<dbReference type="EMBL" id="PVLR01000003">
    <property type="protein sequence ID" value="PRD70469.1"/>
    <property type="molecule type" value="Genomic_DNA"/>
</dbReference>
<name>A0A2S9KJ54_9BURK</name>
<accession>A0A2S9KJ54</accession>
<dbReference type="RefSeq" id="WP_105728046.1">
    <property type="nucleotide sequence ID" value="NZ_PVLR01000003.1"/>
</dbReference>
<sequence>MEAGLSHFSRLIDWSEPWLAPWRGLGEPIAVDALAGGDLPAALNAVALAPRNFVPQAELPEGRAYEAHIFATGDVPTREGLHDFFNALCWMRFPATKLRLNRLQAQAIEAAGGVGTRRGPLRDALTLFDENAALLQAPEPIWQALLARDWSLLFVELRPLWAQSTLLLFGHALTEKLVAPYKSITAHVLRLPVPTDWPADLPADWPADAGAGVVHPWDDWLAGQLTPEWLATKPYTPLPVLGLPGWWPANEDPAFYADAQVFRPARQP</sequence>
<dbReference type="Proteomes" id="UP000238326">
    <property type="component" value="Unassembled WGS sequence"/>
</dbReference>
<gene>
    <name evidence="1" type="ORF">C6P61_00930</name>
</gene>
<dbReference type="AlphaFoldDB" id="A0A2S9KJ54"/>
<keyword evidence="2" id="KW-1185">Reference proteome</keyword>
<protein>
    <submittedName>
        <fullName evidence="1">DUF3025 domain-containing protein</fullName>
    </submittedName>
</protein>
<organism evidence="1 2">
    <name type="scientific">Malikia spinosa</name>
    <dbReference type="NCBI Taxonomy" id="86180"/>
    <lineage>
        <taxon>Bacteria</taxon>
        <taxon>Pseudomonadati</taxon>
        <taxon>Pseudomonadota</taxon>
        <taxon>Betaproteobacteria</taxon>
        <taxon>Burkholderiales</taxon>
        <taxon>Comamonadaceae</taxon>
        <taxon>Malikia</taxon>
    </lineage>
</organism>
<dbReference type="InterPro" id="IPR021390">
    <property type="entry name" value="DUF3025"/>
</dbReference>
<dbReference type="OrthoDB" id="5292474at2"/>
<evidence type="ECO:0000313" key="2">
    <source>
        <dbReference type="Proteomes" id="UP000238326"/>
    </source>
</evidence>
<dbReference type="Pfam" id="PF11227">
    <property type="entry name" value="DUF3025"/>
    <property type="match status" value="1"/>
</dbReference>
<reference evidence="1 2" key="1">
    <citation type="submission" date="2018-03" db="EMBL/GenBank/DDBJ databases">
        <title>Comparative genomics illustrates the genes involved in a hyperalkaliphilic mechanisms of Serpentinomonas isolated from highly-alkaline calcium-rich serpentinized springs.</title>
        <authorList>
            <person name="Suzuki S."/>
            <person name="Ishii S."/>
            <person name="Walworth N."/>
            <person name="Bird L."/>
            <person name="Kuenen J.G."/>
            <person name="Nealson K.H."/>
        </authorList>
    </citation>
    <scope>NUCLEOTIDE SEQUENCE [LARGE SCALE GENOMIC DNA]</scope>
    <source>
        <strain evidence="1 2">83</strain>
    </source>
</reference>
<evidence type="ECO:0000313" key="1">
    <source>
        <dbReference type="EMBL" id="PRD70469.1"/>
    </source>
</evidence>
<proteinExistence type="predicted"/>
<comment type="caution">
    <text evidence="1">The sequence shown here is derived from an EMBL/GenBank/DDBJ whole genome shotgun (WGS) entry which is preliminary data.</text>
</comment>